<feature type="domain" description="Ketopantoate reductase C-terminal" evidence="2">
    <location>
        <begin position="269"/>
        <end position="402"/>
    </location>
</feature>
<dbReference type="Pfam" id="PF08546">
    <property type="entry name" value="ApbA_C"/>
    <property type="match status" value="1"/>
</dbReference>
<dbReference type="EC" id="1.1.1.169" evidence="3"/>
<evidence type="ECO:0000313" key="3">
    <source>
        <dbReference type="EMBL" id="AGU67961.1"/>
    </source>
</evidence>
<dbReference type="PANTHER" id="PTHR21708">
    <property type="entry name" value="PROBABLE 2-DEHYDROPANTOATE 2-REDUCTASE"/>
    <property type="match status" value="1"/>
</dbReference>
<sequence>MRIKEFYIVGLGALGGMYGSLAMAHQDKNAGVVPKFIVDSERRHRYMTSEIYVNGARQHFQFVTPEEQALRQARAPGREADTDDGLIVVLICTKYMSLPAALEQCRPFVCRPPTPEEDEAEEDGAVPPPSYLRPNVVLFSVINGITKEAVMCRYYPPCAIVAGVAQAVAGRALAPTTTGNRIDVQYDYIGKIHIGEADGDVASPRLQALAQYLNNAGIPCEVQSNIRRVMWSKFMLNVGVNQAVTAAMGTYADIQVRAGCQLAAGDPAAARARYDAQRYNNPQARQWMMDAMLEALALSHFVPCYDLEGDEDAAAAGRTPEAQAERQRKQGMMIDLTEADVAYWDDVMQGVDGQQTPSMRQDVAAGRKTELELFAGTIIALGVKFNVPTPVNAELHRRITALESNV</sequence>
<protein>
    <submittedName>
        <fullName evidence="3">2-dehydropantoate 2-reductase</fullName>
        <ecNumber evidence="3">1.1.1.169</ecNumber>
    </submittedName>
</protein>
<keyword evidence="3" id="KW-0560">Oxidoreductase</keyword>
<feature type="domain" description="Ketopantoate reductase N-terminal" evidence="1">
    <location>
        <begin position="7"/>
        <end position="109"/>
    </location>
</feature>
<dbReference type="Gene3D" id="3.40.50.720">
    <property type="entry name" value="NAD(P)-binding Rossmann-like Domain"/>
    <property type="match status" value="1"/>
</dbReference>
<dbReference type="Gene3D" id="1.10.1040.10">
    <property type="entry name" value="N-(1-d-carboxylethyl)-l-norvaline Dehydrogenase, domain 2"/>
    <property type="match status" value="1"/>
</dbReference>
<dbReference type="AlphaFoldDB" id="T1YRL0"/>
<evidence type="ECO:0000259" key="2">
    <source>
        <dbReference type="Pfam" id="PF08546"/>
    </source>
</evidence>
<proteinExistence type="predicted"/>
<dbReference type="PANTHER" id="PTHR21708:SF26">
    <property type="entry name" value="2-DEHYDROPANTOATE 2-REDUCTASE"/>
    <property type="match status" value="1"/>
</dbReference>
<dbReference type="SUPFAM" id="SSF48179">
    <property type="entry name" value="6-phosphogluconate dehydrogenase C-terminal domain-like"/>
    <property type="match status" value="1"/>
</dbReference>
<accession>T1YRL0</accession>
<name>T1YRL0_9TRYP</name>
<dbReference type="GO" id="GO:0005737">
    <property type="term" value="C:cytoplasm"/>
    <property type="evidence" value="ECO:0007669"/>
    <property type="project" value="TreeGrafter"/>
</dbReference>
<dbReference type="InterPro" id="IPR013328">
    <property type="entry name" value="6PGD_dom2"/>
</dbReference>
<dbReference type="EMBL" id="KF160045">
    <property type="protein sequence ID" value="AGU67961.1"/>
    <property type="molecule type" value="Genomic_DNA"/>
</dbReference>
<dbReference type="InterPro" id="IPR013752">
    <property type="entry name" value="KPA_reductase"/>
</dbReference>
<organism evidence="3">
    <name type="scientific">Strigomonas culicis</name>
    <dbReference type="NCBI Taxonomy" id="28005"/>
    <lineage>
        <taxon>Eukaryota</taxon>
        <taxon>Discoba</taxon>
        <taxon>Euglenozoa</taxon>
        <taxon>Kinetoplastea</taxon>
        <taxon>Metakinetoplastina</taxon>
        <taxon>Trypanosomatida</taxon>
        <taxon>Trypanosomatidae</taxon>
        <taxon>Strigomonadinae</taxon>
        <taxon>Strigomonas</taxon>
    </lineage>
</organism>
<dbReference type="Pfam" id="PF02558">
    <property type="entry name" value="ApbA"/>
    <property type="match status" value="1"/>
</dbReference>
<dbReference type="InterPro" id="IPR013332">
    <property type="entry name" value="KPR_N"/>
</dbReference>
<dbReference type="InterPro" id="IPR008927">
    <property type="entry name" value="6-PGluconate_DH-like_C_sf"/>
</dbReference>
<evidence type="ECO:0000259" key="1">
    <source>
        <dbReference type="Pfam" id="PF02558"/>
    </source>
</evidence>
<dbReference type="InterPro" id="IPR051402">
    <property type="entry name" value="KPR-Related"/>
</dbReference>
<reference evidence="3" key="1">
    <citation type="journal article" date="2013" name="PLoS ONE">
        <title>Biosynthesis of vitamins and cofactors in bacterium-harbouring trypanosomatids depends on the symbiotic association as revealed by genomic analyses.</title>
        <authorList>
            <person name="Klein C.C."/>
            <person name="Alves J.M."/>
            <person name="Serrano M.G."/>
            <person name="Buck G.A."/>
            <person name="Vasconcelos A.T."/>
            <person name="Sagot M.F."/>
            <person name="Teixeira M.M."/>
            <person name="Camargo E.P."/>
            <person name="Motta M.C."/>
        </authorList>
    </citation>
    <scope>NUCLEOTIDE SEQUENCE</scope>
    <source>
        <strain evidence="3">TCC012E</strain>
    </source>
</reference>
<dbReference type="GO" id="GO:0008677">
    <property type="term" value="F:2-dehydropantoate 2-reductase activity"/>
    <property type="evidence" value="ECO:0007669"/>
    <property type="project" value="UniProtKB-EC"/>
</dbReference>